<sequence>MANLQESALPIADTPTLSRARDLFGRVINGHDLGGSTPATVADRIEQSICLTPSPAVVLTEGSVAATFGVGRRVARQTSRILQLRGVMEPRRGGKGKGGLRVCLPGLDQTLDTIRSDIIASNSPAAMEDARQWLQAEIAGHDDPLGRLVRAMLQDAPVQQTRAPCHMQAPLPTWSELEEPASRGHRLAAKLRQQIALLPPGETFLGSLASIAEAHETSLEVAVEAVRILADAQHVVMRRGRGGGVFACEPQAGRALHMINAFIAANAVSPDRCRAVLNRANIGMIDLARARQDARYLDRVERSFQKMQQAPNATVLGQNWYGFIRDIADMSGNGVLHFIARAMAGSILIRRTRSADLPEAAARELFEASRQIHAHLIGGSQDAPNEAQWRCQLALQDYW</sequence>
<accession>A0ABU1MPD3</accession>
<evidence type="ECO:0000313" key="1">
    <source>
        <dbReference type="EMBL" id="MDR6512074.1"/>
    </source>
</evidence>
<keyword evidence="1" id="KW-0238">DNA-binding</keyword>
<keyword evidence="2" id="KW-1185">Reference proteome</keyword>
<name>A0ABU1MPD3_9SPHN</name>
<dbReference type="EMBL" id="JAVDRD010000007">
    <property type="protein sequence ID" value="MDR6512074.1"/>
    <property type="molecule type" value="Genomic_DNA"/>
</dbReference>
<proteinExistence type="predicted"/>
<gene>
    <name evidence="1" type="ORF">J2792_002957</name>
</gene>
<reference evidence="1 2" key="1">
    <citation type="submission" date="2023-07" db="EMBL/GenBank/DDBJ databases">
        <title>Sorghum-associated microbial communities from plants grown in Nebraska, USA.</title>
        <authorList>
            <person name="Schachtman D."/>
        </authorList>
    </citation>
    <scope>NUCLEOTIDE SEQUENCE [LARGE SCALE GENOMIC DNA]</scope>
    <source>
        <strain evidence="1 2">DS1027</strain>
    </source>
</reference>
<organism evidence="1 2">
    <name type="scientific">Novosphingobium capsulatum</name>
    <dbReference type="NCBI Taxonomy" id="13688"/>
    <lineage>
        <taxon>Bacteria</taxon>
        <taxon>Pseudomonadati</taxon>
        <taxon>Pseudomonadota</taxon>
        <taxon>Alphaproteobacteria</taxon>
        <taxon>Sphingomonadales</taxon>
        <taxon>Sphingomonadaceae</taxon>
        <taxon>Novosphingobium</taxon>
    </lineage>
</organism>
<dbReference type="RefSeq" id="WP_309805740.1">
    <property type="nucleotide sequence ID" value="NZ_JAVDRD010000007.1"/>
</dbReference>
<dbReference type="Proteomes" id="UP001184150">
    <property type="component" value="Unassembled WGS sequence"/>
</dbReference>
<protein>
    <submittedName>
        <fullName evidence="1">DNA-binding FadR family transcriptional regulator</fullName>
    </submittedName>
</protein>
<dbReference type="GO" id="GO:0003677">
    <property type="term" value="F:DNA binding"/>
    <property type="evidence" value="ECO:0007669"/>
    <property type="project" value="UniProtKB-KW"/>
</dbReference>
<evidence type="ECO:0000313" key="2">
    <source>
        <dbReference type="Proteomes" id="UP001184150"/>
    </source>
</evidence>
<comment type="caution">
    <text evidence="1">The sequence shown here is derived from an EMBL/GenBank/DDBJ whole genome shotgun (WGS) entry which is preliminary data.</text>
</comment>